<proteinExistence type="predicted"/>
<feature type="transmembrane region" description="Helical" evidence="1">
    <location>
        <begin position="192"/>
        <end position="210"/>
    </location>
</feature>
<dbReference type="Proteomes" id="UP001206067">
    <property type="component" value="Unassembled WGS sequence"/>
</dbReference>
<feature type="transmembrane region" description="Helical" evidence="1">
    <location>
        <begin position="97"/>
        <end position="117"/>
    </location>
</feature>
<sequence>MTTMTSEAATKPRKWKKVLLSSALGAVVGFAATFGFLHLAENGALGALGFSETVAAVVGMLYVIVGLAIGVGLARPKAGAAFLNVEDAEEIEEQRPMLGYSAATMFAFGAALAIAALGGPGGIFAPAAALATTIGLLVIGVVLSLVSNRYQDELMRALGHEAGAMALGLVGLFGGGWALAAHLGFANGPAPLDWLTMFWSLTMVAAFIVVGKRGMLMPR</sequence>
<feature type="transmembrane region" description="Helical" evidence="1">
    <location>
        <begin position="123"/>
        <end position="146"/>
    </location>
</feature>
<gene>
    <name evidence="2" type="ORF">NSO95_13135</name>
</gene>
<evidence type="ECO:0000256" key="1">
    <source>
        <dbReference type="SAM" id="Phobius"/>
    </source>
</evidence>
<feature type="transmembrane region" description="Helical" evidence="1">
    <location>
        <begin position="158"/>
        <end position="180"/>
    </location>
</feature>
<reference evidence="2 3" key="1">
    <citation type="submission" date="2022-08" db="EMBL/GenBank/DDBJ databases">
        <title>Polyphasic taxonomy analysis of Qipengyuania sp.RS5-5.</title>
        <authorList>
            <person name="Xamxidin M."/>
            <person name="Wu M."/>
        </authorList>
    </citation>
    <scope>NUCLEOTIDE SEQUENCE [LARGE SCALE GENOMIC DNA]</scope>
    <source>
        <strain evidence="2 3">RS5-5</strain>
    </source>
</reference>
<comment type="caution">
    <text evidence="2">The sequence shown here is derived from an EMBL/GenBank/DDBJ whole genome shotgun (WGS) entry which is preliminary data.</text>
</comment>
<name>A0ABT1XTA2_9SPHN</name>
<keyword evidence="1" id="KW-0472">Membrane</keyword>
<keyword evidence="3" id="KW-1185">Reference proteome</keyword>
<evidence type="ECO:0008006" key="4">
    <source>
        <dbReference type="Google" id="ProtNLM"/>
    </source>
</evidence>
<keyword evidence="1" id="KW-1133">Transmembrane helix</keyword>
<dbReference type="RefSeq" id="WP_257596743.1">
    <property type="nucleotide sequence ID" value="NZ_JANKHH010000007.1"/>
</dbReference>
<evidence type="ECO:0000313" key="3">
    <source>
        <dbReference type="Proteomes" id="UP001206067"/>
    </source>
</evidence>
<accession>A0ABT1XTA2</accession>
<dbReference type="EMBL" id="JANKHH010000007">
    <property type="protein sequence ID" value="MCR2834888.1"/>
    <property type="molecule type" value="Genomic_DNA"/>
</dbReference>
<protein>
    <recommendedName>
        <fullName evidence="4">DUF423 domain-containing protein</fullName>
    </recommendedName>
</protein>
<evidence type="ECO:0000313" key="2">
    <source>
        <dbReference type="EMBL" id="MCR2834888.1"/>
    </source>
</evidence>
<feature type="transmembrane region" description="Helical" evidence="1">
    <location>
        <begin position="55"/>
        <end position="76"/>
    </location>
</feature>
<organism evidence="2 3">
    <name type="scientific">Parerythrobacter lacustris</name>
    <dbReference type="NCBI Taxonomy" id="2969984"/>
    <lineage>
        <taxon>Bacteria</taxon>
        <taxon>Pseudomonadati</taxon>
        <taxon>Pseudomonadota</taxon>
        <taxon>Alphaproteobacteria</taxon>
        <taxon>Sphingomonadales</taxon>
        <taxon>Erythrobacteraceae</taxon>
        <taxon>Parerythrobacter</taxon>
    </lineage>
</organism>
<keyword evidence="1" id="KW-0812">Transmembrane</keyword>